<dbReference type="Pfam" id="PF00650">
    <property type="entry name" value="CRAL_TRIO"/>
    <property type="match status" value="1"/>
</dbReference>
<dbReference type="Proteomes" id="UP000256601">
    <property type="component" value="Unassembled WGS sequence"/>
</dbReference>
<sequence>MPSVSSTASSRQSNEGRFDTLTPDQQERLKQMWSVLLAAMEIAEPQAPAASPTFDPKPLVPKLLGDMTSKEIRLVLWNLSRTMTIDNMLLRFLRARQFDVAKSVEMLGRTLHWRLKESGLDELQFRGEIGALKSNDVEFMTQLRSKKAYIHGRDKCGRPVVRITPRLHSKDKQSPQCIEKFTLHLFESTLLMLDEKVDTIVFLFDMTGFSLFNMDYAYVKYVLKCFEAYYPESLGLVLIHNSPWVFSGVWNIIKGWIDPNVAQKIKFTKNVKALQEYIDIEQIPADIGGKDTFKYEYPEPRNSEGDKLQDHAGREQALNERSALCQQLEQNTIEWVQCSAGSEKQVLDTRRDLTNKLKVQYWNLDCYVRAPCVCDRLGQIHPVMA</sequence>
<gene>
    <name evidence="4" type="ORF">B0I71DRAFT_134822</name>
    <name evidence="3" type="ORF">YALI1_E27600g</name>
</gene>
<dbReference type="PRINTS" id="PR00180">
    <property type="entry name" value="CRETINALDHBP"/>
</dbReference>
<dbReference type="InterPro" id="IPR052432">
    <property type="entry name" value="PITP/CRAL-TRIO"/>
</dbReference>
<proteinExistence type="predicted"/>
<dbReference type="EMBL" id="CP017557">
    <property type="protein sequence ID" value="AOW05840.1"/>
    <property type="molecule type" value="Genomic_DNA"/>
</dbReference>
<name>A0A1H6PPX5_YARLL</name>
<dbReference type="EMBL" id="KZ859049">
    <property type="protein sequence ID" value="RDW24110.1"/>
    <property type="molecule type" value="Genomic_DNA"/>
</dbReference>
<dbReference type="OMA" id="CFVNVQV"/>
<dbReference type="AlphaFoldDB" id="A0A1H6PPX5"/>
<dbReference type="Pfam" id="PF03765">
    <property type="entry name" value="CRAL_TRIO_N"/>
    <property type="match status" value="1"/>
</dbReference>
<dbReference type="eggNOG" id="KOG1470">
    <property type="taxonomic scope" value="Eukaryota"/>
</dbReference>
<accession>A0A1H6PPX5</accession>
<dbReference type="PANTHER" id="PTHR46590">
    <property type="entry name" value="PHOSPHATIDYLINOSITOL TRANSFER PROTEIN CSR1-RELATED"/>
    <property type="match status" value="1"/>
</dbReference>
<feature type="region of interest" description="Disordered" evidence="1">
    <location>
        <begin position="1"/>
        <end position="23"/>
    </location>
</feature>
<dbReference type="VEuPathDB" id="FungiDB:YALI0_E23430g"/>
<protein>
    <submittedName>
        <fullName evidence="4">CRAL-TRIO domain-containing protein</fullName>
    </submittedName>
</protein>
<dbReference type="InterPro" id="IPR036865">
    <property type="entry name" value="CRAL-TRIO_dom_sf"/>
</dbReference>
<dbReference type="SMART" id="SM01100">
    <property type="entry name" value="CRAL_TRIO_N"/>
    <property type="match status" value="1"/>
</dbReference>
<dbReference type="PANTHER" id="PTHR46590:SF1">
    <property type="entry name" value="PHOSPHATIDYLINOSITOL TRANSFER PROTEIN CSR1"/>
    <property type="match status" value="1"/>
</dbReference>
<evidence type="ECO:0000256" key="1">
    <source>
        <dbReference type="SAM" id="MobiDB-lite"/>
    </source>
</evidence>
<dbReference type="InterPro" id="IPR036273">
    <property type="entry name" value="CRAL/TRIO_N_dom_sf"/>
</dbReference>
<evidence type="ECO:0000313" key="6">
    <source>
        <dbReference type="Proteomes" id="UP000256601"/>
    </source>
</evidence>
<feature type="domain" description="CRAL-TRIO" evidence="2">
    <location>
        <begin position="138"/>
        <end position="295"/>
    </location>
</feature>
<evidence type="ECO:0000313" key="4">
    <source>
        <dbReference type="EMBL" id="RDW24110.1"/>
    </source>
</evidence>
<dbReference type="CDD" id="cd00170">
    <property type="entry name" value="SEC14"/>
    <property type="match status" value="1"/>
</dbReference>
<dbReference type="InterPro" id="IPR001251">
    <property type="entry name" value="CRAL-TRIO_dom"/>
</dbReference>
<dbReference type="PROSITE" id="PS50191">
    <property type="entry name" value="CRAL_TRIO"/>
    <property type="match status" value="1"/>
</dbReference>
<reference evidence="3 5" key="1">
    <citation type="journal article" date="2016" name="PLoS ONE">
        <title>Sequence Assembly of Yarrowia lipolytica Strain W29/CLIB89 Shows Transposable Element Diversity.</title>
        <authorList>
            <person name="Magnan C."/>
            <person name="Yu J."/>
            <person name="Chang I."/>
            <person name="Jahn E."/>
            <person name="Kanomata Y."/>
            <person name="Wu J."/>
            <person name="Zeller M."/>
            <person name="Oakes M."/>
            <person name="Baldi P."/>
            <person name="Sandmeyer S."/>
        </authorList>
    </citation>
    <scope>NUCLEOTIDE SEQUENCE [LARGE SCALE GENOMIC DNA]</scope>
    <source>
        <strain evidence="3">CLIB89</strain>
        <strain evidence="5">CLIB89(W29)</strain>
    </source>
</reference>
<evidence type="ECO:0000313" key="5">
    <source>
        <dbReference type="Proteomes" id="UP000182444"/>
    </source>
</evidence>
<dbReference type="Proteomes" id="UP000182444">
    <property type="component" value="Chromosome 1E"/>
</dbReference>
<reference evidence="4 6" key="2">
    <citation type="submission" date="2018-07" db="EMBL/GenBank/DDBJ databases">
        <title>Draft Genome Assemblies for Five Robust Yarrowia lipolytica Strains Exhibiting High Lipid Production and Pentose Sugar Utilization and Sugar Alcohol Secretion from Undetoxified Lignocellulosic Biomass Hydrolysates.</title>
        <authorList>
            <consortium name="DOE Joint Genome Institute"/>
            <person name="Walker C."/>
            <person name="Ryu S."/>
            <person name="Na H."/>
            <person name="Zane M."/>
            <person name="LaButti K."/>
            <person name="Lipzen A."/>
            <person name="Haridas S."/>
            <person name="Barry K."/>
            <person name="Grigoriev I.V."/>
            <person name="Quarterman J."/>
            <person name="Slininger P."/>
            <person name="Dien B."/>
            <person name="Trinh C.T."/>
        </authorList>
    </citation>
    <scope>NUCLEOTIDE SEQUENCE [LARGE SCALE GENOMIC DNA]</scope>
    <source>
        <strain evidence="4 6">YB392</strain>
    </source>
</reference>
<dbReference type="SMR" id="A0A1H6PPX5"/>
<evidence type="ECO:0000259" key="2">
    <source>
        <dbReference type="PROSITE" id="PS50191"/>
    </source>
</evidence>
<organism evidence="3 5">
    <name type="scientific">Yarrowia lipolytica</name>
    <name type="common">Candida lipolytica</name>
    <dbReference type="NCBI Taxonomy" id="4952"/>
    <lineage>
        <taxon>Eukaryota</taxon>
        <taxon>Fungi</taxon>
        <taxon>Dikarya</taxon>
        <taxon>Ascomycota</taxon>
        <taxon>Saccharomycotina</taxon>
        <taxon>Dipodascomycetes</taxon>
        <taxon>Dipodascales</taxon>
        <taxon>Dipodascales incertae sedis</taxon>
        <taxon>Yarrowia</taxon>
    </lineage>
</organism>
<dbReference type="SMART" id="SM00516">
    <property type="entry name" value="SEC14"/>
    <property type="match status" value="1"/>
</dbReference>
<dbReference type="VEuPathDB" id="FungiDB:YALI1_E27600g"/>
<dbReference type="RefSeq" id="XP_504309.1">
    <property type="nucleotide sequence ID" value="XM_504309.1"/>
</dbReference>
<dbReference type="InterPro" id="IPR011074">
    <property type="entry name" value="CRAL/TRIO_N_dom"/>
</dbReference>
<dbReference type="SUPFAM" id="SSF46938">
    <property type="entry name" value="CRAL/TRIO N-terminal domain"/>
    <property type="match status" value="1"/>
</dbReference>
<dbReference type="OrthoDB" id="43460at2759"/>
<dbReference type="Gene3D" id="3.40.525.10">
    <property type="entry name" value="CRAL-TRIO lipid binding domain"/>
    <property type="match status" value="1"/>
</dbReference>
<feature type="compositionally biased region" description="Polar residues" evidence="1">
    <location>
        <begin position="1"/>
        <end position="15"/>
    </location>
</feature>
<dbReference type="KEGG" id="yli:2912299"/>
<evidence type="ECO:0000313" key="3">
    <source>
        <dbReference type="EMBL" id="AOW05840.1"/>
    </source>
</evidence>
<dbReference type="SUPFAM" id="SSF52087">
    <property type="entry name" value="CRAL/TRIO domain"/>
    <property type="match status" value="1"/>
</dbReference>
<dbReference type="GeneID" id="2912299"/>